<sequence length="519" mass="56403">MQRQPAFPAFYYVAGFSSLASMTMGTILGYSGPALASMAADSSPIRMTPSQETWFGSILAAGALVGSLATGYLIERFGRVRTIQYSSVGFVAGCLCIVRCDASLPWLFLGRVLTGFCCGLVSLSVPVFVSEISPPQVRGLLGSCVQLAITLGILLVFVCGKWLDWLSLALVCTVCPVFMAISMCFVVESPRWLVAVGERDRALQALRFLYGPKFSAETECLAIEANLGRQSSATLRDLVRRSFSLPLVYTLLLMFFQQFCGINVVTFYSVAIFEAAGSDIPAADCIILLGVVQVVATLVATLLMDRAGRRLLMFISSSAVAFSLVVLGIFYYVKDLDNGTFSHRYRYVPLASLTTYIAAFCLGVGPVPWVVMGEILSPRARGLSTGVSTAFCFLCEFIITKEFQDLVSLFHFSGLFWIFAIITLVQIVFVYVCIPETKGKSLEDISQLFERTPELNSSVTTLDTVPLHGSRLTLQVASRPFSGKHGGDVNSDRGDVHTATDQLGDRGHCGLFHAVVNDE</sequence>
<dbReference type="GO" id="GO:0005886">
    <property type="term" value="C:plasma membrane"/>
    <property type="evidence" value="ECO:0007669"/>
    <property type="project" value="UniProtKB-SubCell"/>
</dbReference>
<dbReference type="PaxDb" id="6945-B7PH99"/>
<dbReference type="InterPro" id="IPR036259">
    <property type="entry name" value="MFS_trans_sf"/>
</dbReference>
<dbReference type="InterPro" id="IPR003663">
    <property type="entry name" value="Sugar/inositol_transpt"/>
</dbReference>
<reference evidence="12" key="2">
    <citation type="submission" date="2020-05" db="UniProtKB">
        <authorList>
            <consortium name="EnsemblMetazoa"/>
        </authorList>
    </citation>
    <scope>IDENTIFICATION</scope>
    <source>
        <strain evidence="12">wikel</strain>
    </source>
</reference>
<evidence type="ECO:0000256" key="3">
    <source>
        <dbReference type="ARBA" id="ARBA00022475"/>
    </source>
</evidence>
<feature type="transmembrane region" description="Helical" evidence="9">
    <location>
        <begin position="106"/>
        <end position="128"/>
    </location>
</feature>
<keyword evidence="4 11" id="KW-0762">Sugar transport</keyword>
<keyword evidence="2 8" id="KW-0813">Transport</keyword>
<comment type="subcellular location">
    <subcellularLocation>
        <location evidence="1">Cell membrane</location>
        <topology evidence="1">Multi-pass membrane protein</topology>
    </subcellularLocation>
</comment>
<evidence type="ECO:0000256" key="8">
    <source>
        <dbReference type="RuleBase" id="RU003346"/>
    </source>
</evidence>
<evidence type="ECO:0000259" key="10">
    <source>
        <dbReference type="PROSITE" id="PS50850"/>
    </source>
</evidence>
<dbReference type="PROSITE" id="PS50850">
    <property type="entry name" value="MFS"/>
    <property type="match status" value="1"/>
</dbReference>
<dbReference type="GO" id="GO:0016020">
    <property type="term" value="C:membrane"/>
    <property type="evidence" value="ECO:0000318"/>
    <property type="project" value="GO_Central"/>
</dbReference>
<feature type="transmembrane region" description="Helical" evidence="9">
    <location>
        <begin position="383"/>
        <end position="400"/>
    </location>
</feature>
<dbReference type="STRING" id="6945.B7PH99"/>
<feature type="transmembrane region" description="Helical" evidence="9">
    <location>
        <begin position="246"/>
        <end position="268"/>
    </location>
</feature>
<dbReference type="GO" id="GO:0055085">
    <property type="term" value="P:transmembrane transport"/>
    <property type="evidence" value="ECO:0000318"/>
    <property type="project" value="GO_Central"/>
</dbReference>
<dbReference type="AlphaFoldDB" id="B7PH99"/>
<dbReference type="GO" id="GO:0051119">
    <property type="term" value="F:sugar transmembrane transporter activity"/>
    <property type="evidence" value="ECO:0007669"/>
    <property type="project" value="InterPro"/>
</dbReference>
<feature type="transmembrane region" description="Helical" evidence="9">
    <location>
        <begin position="353"/>
        <end position="371"/>
    </location>
</feature>
<keyword evidence="7 9" id="KW-0472">Membrane</keyword>
<dbReference type="Gene3D" id="1.20.1250.20">
    <property type="entry name" value="MFS general substrate transporter like domains"/>
    <property type="match status" value="1"/>
</dbReference>
<feature type="transmembrane region" description="Helical" evidence="9">
    <location>
        <begin position="53"/>
        <end position="74"/>
    </location>
</feature>
<organism>
    <name type="scientific">Ixodes scapularis</name>
    <name type="common">Black-legged tick</name>
    <name type="synonym">Deer tick</name>
    <dbReference type="NCBI Taxonomy" id="6945"/>
    <lineage>
        <taxon>Eukaryota</taxon>
        <taxon>Metazoa</taxon>
        <taxon>Ecdysozoa</taxon>
        <taxon>Arthropoda</taxon>
        <taxon>Chelicerata</taxon>
        <taxon>Arachnida</taxon>
        <taxon>Acari</taxon>
        <taxon>Parasitiformes</taxon>
        <taxon>Ixodida</taxon>
        <taxon>Ixodoidea</taxon>
        <taxon>Ixodidae</taxon>
        <taxon>Ixodinae</taxon>
        <taxon>Ixodes</taxon>
    </lineage>
</organism>
<dbReference type="EMBL" id="DS711686">
    <property type="protein sequence ID" value="EEC05971.1"/>
    <property type="molecule type" value="Genomic_DNA"/>
</dbReference>
<dbReference type="GO" id="GO:0032440">
    <property type="term" value="F:2-alkenal reductase [NAD(P)H] activity"/>
    <property type="evidence" value="ECO:0007669"/>
    <property type="project" value="UniProtKB-EC"/>
</dbReference>
<name>B7PH99_IXOSC</name>
<dbReference type="HOGENOM" id="CLU_001265_30_5_1"/>
<dbReference type="Proteomes" id="UP000001555">
    <property type="component" value="Unassembled WGS sequence"/>
</dbReference>
<dbReference type="CDD" id="cd17358">
    <property type="entry name" value="MFS_GLUT6_8_Class3_like"/>
    <property type="match status" value="1"/>
</dbReference>
<dbReference type="InterPro" id="IPR005829">
    <property type="entry name" value="Sugar_transporter_CS"/>
</dbReference>
<dbReference type="InterPro" id="IPR050549">
    <property type="entry name" value="MFS_Trehalose_Transporter"/>
</dbReference>
<proteinExistence type="inferred from homology"/>
<evidence type="ECO:0000256" key="6">
    <source>
        <dbReference type="ARBA" id="ARBA00022989"/>
    </source>
</evidence>
<dbReference type="NCBIfam" id="TIGR00879">
    <property type="entry name" value="SP"/>
    <property type="match status" value="1"/>
</dbReference>
<keyword evidence="11" id="KW-0560">Oxidoreductase</keyword>
<evidence type="ECO:0000256" key="5">
    <source>
        <dbReference type="ARBA" id="ARBA00022692"/>
    </source>
</evidence>
<accession>B7PH99</accession>
<protein>
    <submittedName>
        <fullName evidence="11 12">Sugar transporter, putative</fullName>
        <ecNumber evidence="11">1.3.1.74</ecNumber>
    </submittedName>
</protein>
<dbReference type="InParanoid" id="B7PH99"/>
<feature type="domain" description="Major facilitator superfamily (MFS) profile" evidence="10">
    <location>
        <begin position="9"/>
        <end position="438"/>
    </location>
</feature>
<feature type="transmembrane region" description="Helical" evidence="9">
    <location>
        <begin position="9"/>
        <end position="33"/>
    </location>
</feature>
<evidence type="ECO:0000256" key="1">
    <source>
        <dbReference type="ARBA" id="ARBA00004651"/>
    </source>
</evidence>
<evidence type="ECO:0000256" key="4">
    <source>
        <dbReference type="ARBA" id="ARBA00022597"/>
    </source>
</evidence>
<dbReference type="EMBL" id="ABJB010774160">
    <property type="status" value="NOT_ANNOTATED_CDS"/>
    <property type="molecule type" value="Genomic_DNA"/>
</dbReference>
<feature type="transmembrane region" description="Helical" evidence="9">
    <location>
        <begin position="311"/>
        <end position="333"/>
    </location>
</feature>
<keyword evidence="5 9" id="KW-0812">Transmembrane</keyword>
<dbReference type="InterPro" id="IPR005828">
    <property type="entry name" value="MFS_sugar_transport-like"/>
</dbReference>
<dbReference type="InterPro" id="IPR020846">
    <property type="entry name" value="MFS_dom"/>
</dbReference>
<dbReference type="VEuPathDB" id="VectorBase:ISCW004892"/>
<comment type="similarity">
    <text evidence="8">Belongs to the major facilitator superfamily. Sugar transporter (TC 2.A.1.1) family.</text>
</comment>
<reference evidence="11 13" key="1">
    <citation type="submission" date="2008-03" db="EMBL/GenBank/DDBJ databases">
        <title>Annotation of Ixodes scapularis.</title>
        <authorList>
            <consortium name="Ixodes scapularis Genome Project Consortium"/>
            <person name="Caler E."/>
            <person name="Hannick L.I."/>
            <person name="Bidwell S."/>
            <person name="Joardar V."/>
            <person name="Thiagarajan M."/>
            <person name="Amedeo P."/>
            <person name="Galinsky K.J."/>
            <person name="Schobel S."/>
            <person name="Inman J."/>
            <person name="Hostetler J."/>
            <person name="Miller J."/>
            <person name="Hammond M."/>
            <person name="Megy K."/>
            <person name="Lawson D."/>
            <person name="Kodira C."/>
            <person name="Sutton G."/>
            <person name="Meyer J."/>
            <person name="Hill C.A."/>
            <person name="Birren B."/>
            <person name="Nene V."/>
            <person name="Collins F."/>
            <person name="Alarcon-Chaidez F."/>
            <person name="Wikel S."/>
            <person name="Strausberg R."/>
        </authorList>
    </citation>
    <scope>NUCLEOTIDE SEQUENCE [LARGE SCALE GENOMIC DNA]</scope>
    <source>
        <strain evidence="13">Wikel</strain>
        <strain evidence="11">Wikel colony</strain>
    </source>
</reference>
<dbReference type="SUPFAM" id="SSF103473">
    <property type="entry name" value="MFS general substrate transporter"/>
    <property type="match status" value="1"/>
</dbReference>
<dbReference type="InterPro" id="IPR044775">
    <property type="entry name" value="MFS_ERD6/Tret1-like"/>
</dbReference>
<feature type="transmembrane region" description="Helical" evidence="9">
    <location>
        <begin position="165"/>
        <end position="187"/>
    </location>
</feature>
<dbReference type="VEuPathDB" id="VectorBase:ISCI004892"/>
<evidence type="ECO:0000313" key="11">
    <source>
        <dbReference type="EMBL" id="EEC05971.1"/>
    </source>
</evidence>
<evidence type="ECO:0000256" key="9">
    <source>
        <dbReference type="SAM" id="Phobius"/>
    </source>
</evidence>
<keyword evidence="13" id="KW-1185">Reference proteome</keyword>
<dbReference type="EC" id="1.3.1.74" evidence="11"/>
<keyword evidence="3" id="KW-1003">Cell membrane</keyword>
<dbReference type="VEuPathDB" id="VectorBase:ISCP_028262"/>
<evidence type="ECO:0000256" key="7">
    <source>
        <dbReference type="ARBA" id="ARBA00023136"/>
    </source>
</evidence>
<gene>
    <name evidence="12" type="primary">8028933</name>
    <name evidence="11" type="ORF">IscW_ISCW004892</name>
</gene>
<dbReference type="FunFam" id="1.20.1250.20:FF:000218">
    <property type="entry name" value="facilitated trehalose transporter Tret1"/>
    <property type="match status" value="1"/>
</dbReference>
<dbReference type="PANTHER" id="PTHR48021:SF1">
    <property type="entry name" value="GH07001P-RELATED"/>
    <property type="match status" value="1"/>
</dbReference>
<dbReference type="PROSITE" id="PS00217">
    <property type="entry name" value="SUGAR_TRANSPORT_2"/>
    <property type="match status" value="1"/>
</dbReference>
<dbReference type="Pfam" id="PF00083">
    <property type="entry name" value="Sugar_tr"/>
    <property type="match status" value="1"/>
</dbReference>
<keyword evidence="6 9" id="KW-1133">Transmembrane helix</keyword>
<evidence type="ECO:0000313" key="12">
    <source>
        <dbReference type="EnsemblMetazoa" id="ISCW004892-PA"/>
    </source>
</evidence>
<dbReference type="PRINTS" id="PR00171">
    <property type="entry name" value="SUGRTRNSPORT"/>
</dbReference>
<evidence type="ECO:0000256" key="2">
    <source>
        <dbReference type="ARBA" id="ARBA00022448"/>
    </source>
</evidence>
<feature type="transmembrane region" description="Helical" evidence="9">
    <location>
        <begin position="412"/>
        <end position="434"/>
    </location>
</feature>
<evidence type="ECO:0000313" key="13">
    <source>
        <dbReference type="Proteomes" id="UP000001555"/>
    </source>
</evidence>
<feature type="transmembrane region" description="Helical" evidence="9">
    <location>
        <begin position="280"/>
        <end position="304"/>
    </location>
</feature>
<dbReference type="OrthoDB" id="6339427at2759"/>
<dbReference type="KEGG" id="isc:8028933"/>
<dbReference type="FunCoup" id="B7PH99">
    <property type="interactions" value="125"/>
</dbReference>
<dbReference type="EnsemblMetazoa" id="ISCW004892-RA">
    <property type="protein sequence ID" value="ISCW004892-PA"/>
    <property type="gene ID" value="ISCW004892"/>
</dbReference>
<dbReference type="PANTHER" id="PTHR48021">
    <property type="match status" value="1"/>
</dbReference>
<dbReference type="GO" id="GO:0022857">
    <property type="term" value="F:transmembrane transporter activity"/>
    <property type="evidence" value="ECO:0000318"/>
    <property type="project" value="GO_Central"/>
</dbReference>